<organism evidence="1 2">
    <name type="scientific">Paenibacillus residui</name>
    <dbReference type="NCBI Taxonomy" id="629724"/>
    <lineage>
        <taxon>Bacteria</taxon>
        <taxon>Bacillati</taxon>
        <taxon>Bacillota</taxon>
        <taxon>Bacilli</taxon>
        <taxon>Bacillales</taxon>
        <taxon>Paenibacillaceae</taxon>
        <taxon>Paenibacillus</taxon>
    </lineage>
</organism>
<protein>
    <submittedName>
        <fullName evidence="1">Uncharacterized protein</fullName>
    </submittedName>
</protein>
<keyword evidence="2" id="KW-1185">Reference proteome</keyword>
<sequence>MRSLLITLLLLLAVILIFNSTVGGKDGTEEMVRSGGSRINSVIESINP</sequence>
<dbReference type="Proteomes" id="UP001597120">
    <property type="component" value="Unassembled WGS sequence"/>
</dbReference>
<accession>A0ABW3DEW1</accession>
<dbReference type="EMBL" id="JBHTIU010000073">
    <property type="protein sequence ID" value="MFD0871074.1"/>
    <property type="molecule type" value="Genomic_DNA"/>
</dbReference>
<comment type="caution">
    <text evidence="1">The sequence shown here is derived from an EMBL/GenBank/DDBJ whole genome shotgun (WGS) entry which is preliminary data.</text>
</comment>
<evidence type="ECO:0000313" key="2">
    <source>
        <dbReference type="Proteomes" id="UP001597120"/>
    </source>
</evidence>
<evidence type="ECO:0000313" key="1">
    <source>
        <dbReference type="EMBL" id="MFD0871074.1"/>
    </source>
</evidence>
<dbReference type="RefSeq" id="WP_186328402.1">
    <property type="nucleotide sequence ID" value="NZ_JBHTIU010000073.1"/>
</dbReference>
<proteinExistence type="predicted"/>
<gene>
    <name evidence="1" type="ORF">ACFQ03_18195</name>
</gene>
<reference evidence="2" key="1">
    <citation type="journal article" date="2019" name="Int. J. Syst. Evol. Microbiol.">
        <title>The Global Catalogue of Microorganisms (GCM) 10K type strain sequencing project: providing services to taxonomists for standard genome sequencing and annotation.</title>
        <authorList>
            <consortium name="The Broad Institute Genomics Platform"/>
            <consortium name="The Broad Institute Genome Sequencing Center for Infectious Disease"/>
            <person name="Wu L."/>
            <person name="Ma J."/>
        </authorList>
    </citation>
    <scope>NUCLEOTIDE SEQUENCE [LARGE SCALE GENOMIC DNA]</scope>
    <source>
        <strain evidence="2">CCUG 57263</strain>
    </source>
</reference>
<name>A0ABW3DEW1_9BACL</name>